<comment type="catalytic activity">
    <reaction evidence="2 3">
        <text>RX + glutathione = an S-substituted glutathione + a halide anion + H(+)</text>
        <dbReference type="Rhea" id="RHEA:16437"/>
        <dbReference type="ChEBI" id="CHEBI:15378"/>
        <dbReference type="ChEBI" id="CHEBI:16042"/>
        <dbReference type="ChEBI" id="CHEBI:17792"/>
        <dbReference type="ChEBI" id="CHEBI:57925"/>
        <dbReference type="ChEBI" id="CHEBI:90779"/>
        <dbReference type="EC" id="2.5.1.18"/>
    </reaction>
</comment>
<dbReference type="InterPro" id="IPR045074">
    <property type="entry name" value="GST_C_Tau"/>
</dbReference>
<dbReference type="SUPFAM" id="SSF47616">
    <property type="entry name" value="GST C-terminal domain-like"/>
    <property type="match status" value="1"/>
</dbReference>
<comment type="function">
    <text evidence="3">Is involved in the conjugation of reduced glutathione to a wide number of exogenous and endogenous hydrophobic electrophiles.</text>
</comment>
<dbReference type="CDD" id="cd03058">
    <property type="entry name" value="GST_N_Tau"/>
    <property type="match status" value="1"/>
</dbReference>
<dbReference type="AlphaFoldDB" id="A0A803N7N7"/>
<name>A0A803N7N7_CHEQI</name>
<dbReference type="PROSITE" id="PS50404">
    <property type="entry name" value="GST_NTER"/>
    <property type="match status" value="1"/>
</dbReference>
<dbReference type="FunFam" id="3.40.30.10:FF:000014">
    <property type="entry name" value="Tau class glutathione S-transferase"/>
    <property type="match status" value="1"/>
</dbReference>
<dbReference type="SFLD" id="SFLDG00358">
    <property type="entry name" value="Main_(cytGST)"/>
    <property type="match status" value="1"/>
</dbReference>
<sequence>MADEQLILIDFWASMFCMRPKIALAEKNITDYDCRVEDLMSDKKSSLLLDMNPVHKLIPVLIHHGKPICESLIIVEYIDEVWKGEIPFLPSDPYQKSQSKFWADYIDKKFYPASKTLWKTKESTERETAKSEFIENLKLLEEELGDKCYFGGDHFGFVDIALIPFYSWFHTYESCGNFSIEAECPKIIAWAKRCEQREAVKNSLPEMHKISELILGVRKQHLGIE</sequence>
<evidence type="ECO:0000259" key="4">
    <source>
        <dbReference type="PROSITE" id="PS50404"/>
    </source>
</evidence>
<evidence type="ECO:0000259" key="5">
    <source>
        <dbReference type="PROSITE" id="PS50405"/>
    </source>
</evidence>
<dbReference type="InterPro" id="IPR045073">
    <property type="entry name" value="Omega/Tau-like"/>
</dbReference>
<dbReference type="Pfam" id="PF02798">
    <property type="entry name" value="GST_N"/>
    <property type="match status" value="1"/>
</dbReference>
<comment type="similarity">
    <text evidence="3">Belongs to the GST superfamily.</text>
</comment>
<evidence type="ECO:0000256" key="3">
    <source>
        <dbReference type="RuleBase" id="RU369102"/>
    </source>
</evidence>
<dbReference type="GO" id="GO:0004364">
    <property type="term" value="F:glutathione transferase activity"/>
    <property type="evidence" value="ECO:0007669"/>
    <property type="project" value="UniProtKB-UniRule"/>
</dbReference>
<dbReference type="SFLD" id="SFLDG01152">
    <property type="entry name" value="Main.3:_Omega-_and_Tau-like"/>
    <property type="match status" value="1"/>
</dbReference>
<gene>
    <name evidence="6" type="primary">LOC110696390</name>
</gene>
<organism evidence="6 7">
    <name type="scientific">Chenopodium quinoa</name>
    <name type="common">Quinoa</name>
    <dbReference type="NCBI Taxonomy" id="63459"/>
    <lineage>
        <taxon>Eukaryota</taxon>
        <taxon>Viridiplantae</taxon>
        <taxon>Streptophyta</taxon>
        <taxon>Embryophyta</taxon>
        <taxon>Tracheophyta</taxon>
        <taxon>Spermatophyta</taxon>
        <taxon>Magnoliopsida</taxon>
        <taxon>eudicotyledons</taxon>
        <taxon>Gunneridae</taxon>
        <taxon>Pentapetalae</taxon>
        <taxon>Caryophyllales</taxon>
        <taxon>Chenopodiaceae</taxon>
        <taxon>Chenopodioideae</taxon>
        <taxon>Atripliceae</taxon>
        <taxon>Chenopodium</taxon>
    </lineage>
</organism>
<dbReference type="SUPFAM" id="SSF52833">
    <property type="entry name" value="Thioredoxin-like"/>
    <property type="match status" value="1"/>
</dbReference>
<evidence type="ECO:0000313" key="6">
    <source>
        <dbReference type="EnsemblPlants" id="AUR62041791-RA:cds"/>
    </source>
</evidence>
<comment type="subcellular location">
    <subcellularLocation>
        <location evidence="3">Cytoplasm</location>
        <location evidence="3">Cytosol</location>
    </subcellularLocation>
</comment>
<dbReference type="OMA" id="IAWAKSC"/>
<dbReference type="PANTHER" id="PTHR11260">
    <property type="entry name" value="GLUTATHIONE S-TRANSFERASE, GST, SUPERFAMILY, GST DOMAIN CONTAINING"/>
    <property type="match status" value="1"/>
</dbReference>
<dbReference type="FunFam" id="1.20.1050.10:FF:000018">
    <property type="entry name" value="Glutathione S-transferase U20"/>
    <property type="match status" value="1"/>
</dbReference>
<evidence type="ECO:0000313" key="7">
    <source>
        <dbReference type="Proteomes" id="UP000596660"/>
    </source>
</evidence>
<reference evidence="6" key="2">
    <citation type="submission" date="2021-03" db="UniProtKB">
        <authorList>
            <consortium name="EnsemblPlants"/>
        </authorList>
    </citation>
    <scope>IDENTIFICATION</scope>
</reference>
<dbReference type="EC" id="2.5.1.18" evidence="3"/>
<dbReference type="SMR" id="A0A803N7N7"/>
<dbReference type="GO" id="GO:0006749">
    <property type="term" value="P:glutathione metabolic process"/>
    <property type="evidence" value="ECO:0007669"/>
    <property type="project" value="InterPro"/>
</dbReference>
<dbReference type="Pfam" id="PF13410">
    <property type="entry name" value="GST_C_2"/>
    <property type="match status" value="1"/>
</dbReference>
<dbReference type="GO" id="GO:0005829">
    <property type="term" value="C:cytosol"/>
    <property type="evidence" value="ECO:0007669"/>
    <property type="project" value="UniProtKB-SubCell"/>
</dbReference>
<dbReference type="CDD" id="cd03185">
    <property type="entry name" value="GST_C_Tau"/>
    <property type="match status" value="1"/>
</dbReference>
<keyword evidence="1 3" id="KW-0808">Transferase</keyword>
<evidence type="ECO:0000256" key="1">
    <source>
        <dbReference type="ARBA" id="ARBA00022679"/>
    </source>
</evidence>
<proteinExistence type="inferred from homology"/>
<feature type="domain" description="GST N-terminal" evidence="4">
    <location>
        <begin position="4"/>
        <end position="86"/>
    </location>
</feature>
<dbReference type="InterPro" id="IPR010987">
    <property type="entry name" value="Glutathione-S-Trfase_C-like"/>
</dbReference>
<evidence type="ECO:0000256" key="2">
    <source>
        <dbReference type="ARBA" id="ARBA00047960"/>
    </source>
</evidence>
<keyword evidence="3" id="KW-0963">Cytoplasm</keyword>
<reference evidence="6" key="1">
    <citation type="journal article" date="2017" name="Nature">
        <title>The genome of Chenopodium quinoa.</title>
        <authorList>
            <person name="Jarvis D.E."/>
            <person name="Ho Y.S."/>
            <person name="Lightfoot D.J."/>
            <person name="Schmoeckel S.M."/>
            <person name="Li B."/>
            <person name="Borm T.J.A."/>
            <person name="Ohyanagi H."/>
            <person name="Mineta K."/>
            <person name="Michell C.T."/>
            <person name="Saber N."/>
            <person name="Kharbatia N.M."/>
            <person name="Rupper R.R."/>
            <person name="Sharp A.R."/>
            <person name="Dally N."/>
            <person name="Boughton B.A."/>
            <person name="Woo Y.H."/>
            <person name="Gao G."/>
            <person name="Schijlen E.G.W.M."/>
            <person name="Guo X."/>
            <person name="Momin A.A."/>
            <person name="Negrao S."/>
            <person name="Al-Babili S."/>
            <person name="Gehring C."/>
            <person name="Roessner U."/>
            <person name="Jung C."/>
            <person name="Murphy K."/>
            <person name="Arold S.T."/>
            <person name="Gojobori T."/>
            <person name="van der Linden C.G."/>
            <person name="van Loo E.N."/>
            <person name="Jellen E.N."/>
            <person name="Maughan P.J."/>
            <person name="Tester M."/>
        </authorList>
    </citation>
    <scope>NUCLEOTIDE SEQUENCE [LARGE SCALE GENOMIC DNA]</scope>
    <source>
        <strain evidence="6">cv. PI 614886</strain>
    </source>
</reference>
<dbReference type="EnsemblPlants" id="AUR62041791-RA">
    <property type="protein sequence ID" value="AUR62041791-RA:cds"/>
    <property type="gene ID" value="AUR62041791"/>
</dbReference>
<dbReference type="Gene3D" id="1.20.1050.10">
    <property type="match status" value="1"/>
</dbReference>
<keyword evidence="7" id="KW-1185">Reference proteome</keyword>
<dbReference type="PANTHER" id="PTHR11260:SF781">
    <property type="entry name" value="GLUTATHIONE S-TRANSFERASE U19"/>
    <property type="match status" value="1"/>
</dbReference>
<dbReference type="Gramene" id="AUR62041791-RA">
    <property type="protein sequence ID" value="AUR62041791-RA:cds"/>
    <property type="gene ID" value="AUR62041791"/>
</dbReference>
<dbReference type="Proteomes" id="UP000596660">
    <property type="component" value="Unplaced"/>
</dbReference>
<dbReference type="SFLD" id="SFLDS00019">
    <property type="entry name" value="Glutathione_Transferase_(cytos"/>
    <property type="match status" value="1"/>
</dbReference>
<dbReference type="Gene3D" id="3.40.30.10">
    <property type="entry name" value="Glutaredoxin"/>
    <property type="match status" value="1"/>
</dbReference>
<protein>
    <recommendedName>
        <fullName evidence="3">Glutathione S-transferase</fullName>
        <ecNumber evidence="3">2.5.1.18</ecNumber>
    </recommendedName>
</protein>
<dbReference type="InterPro" id="IPR040079">
    <property type="entry name" value="Glutathione_S-Trfase"/>
</dbReference>
<dbReference type="InterPro" id="IPR036282">
    <property type="entry name" value="Glutathione-S-Trfase_C_sf"/>
</dbReference>
<dbReference type="InterPro" id="IPR004045">
    <property type="entry name" value="Glutathione_S-Trfase_N"/>
</dbReference>
<dbReference type="PROSITE" id="PS50405">
    <property type="entry name" value="GST_CTER"/>
    <property type="match status" value="1"/>
</dbReference>
<feature type="domain" description="GST C-terminal" evidence="5">
    <location>
        <begin position="92"/>
        <end position="217"/>
    </location>
</feature>
<dbReference type="InterPro" id="IPR036249">
    <property type="entry name" value="Thioredoxin-like_sf"/>
</dbReference>
<accession>A0A803N7N7</accession>